<dbReference type="GO" id="GO:0016042">
    <property type="term" value="P:lipid catabolic process"/>
    <property type="evidence" value="ECO:0007669"/>
    <property type="project" value="UniProtKB-UniRule"/>
</dbReference>
<dbReference type="Proteomes" id="UP000078295">
    <property type="component" value="Unassembled WGS sequence"/>
</dbReference>
<dbReference type="CDD" id="cd07205">
    <property type="entry name" value="Pat_PNPLA6_PNPLA7_NTE1_like"/>
    <property type="match status" value="1"/>
</dbReference>
<dbReference type="EMBL" id="LXHQ01000046">
    <property type="protein sequence ID" value="OAV23072.1"/>
    <property type="molecule type" value="Genomic_DNA"/>
</dbReference>
<dbReference type="InterPro" id="IPR016035">
    <property type="entry name" value="Acyl_Trfase/lysoPLipase"/>
</dbReference>
<dbReference type="RefSeq" id="WP_081260059.1">
    <property type="nucleotide sequence ID" value="NZ_LXHQ01000046.1"/>
</dbReference>
<gene>
    <name evidence="7" type="ORF">AO370_1730</name>
</gene>
<dbReference type="InterPro" id="IPR002641">
    <property type="entry name" value="PNPLA_dom"/>
</dbReference>
<evidence type="ECO:0000256" key="4">
    <source>
        <dbReference type="PROSITE-ProRule" id="PRU01161"/>
    </source>
</evidence>
<reference evidence="7 8" key="1">
    <citation type="journal article" date="2016" name="Genome Biol. Evol.">
        <title>Comparative Genomic Analyses of the Moraxella catarrhalis Serosensitive and Seroresistant Lineages Demonstrate Their Independent Evolution.</title>
        <authorList>
            <person name="Earl J.P."/>
            <person name="de Vries S.P."/>
            <person name="Ahmed A."/>
            <person name="Powell E."/>
            <person name="Schultz M.P."/>
            <person name="Hermans P.W."/>
            <person name="Hill D.J."/>
            <person name="Zhou Z."/>
            <person name="Constantinidou C.I."/>
            <person name="Hu F.Z."/>
            <person name="Bootsma H.J."/>
            <person name="Ehrlich G.D."/>
        </authorList>
    </citation>
    <scope>NUCLEOTIDE SEQUENCE [LARGE SCALE GENOMIC DNA]</scope>
    <source>
        <strain evidence="7 8">F23</strain>
    </source>
</reference>
<dbReference type="PROSITE" id="PS51635">
    <property type="entry name" value="PNPLA"/>
    <property type="match status" value="1"/>
</dbReference>
<feature type="active site" description="Nucleophile" evidence="4">
    <location>
        <position position="77"/>
    </location>
</feature>
<dbReference type="AlphaFoldDB" id="A0AB36DLH0"/>
<comment type="caution">
    <text evidence="7">The sequence shown here is derived from an EMBL/GenBank/DDBJ whole genome shotgun (WGS) entry which is preliminary data.</text>
</comment>
<evidence type="ECO:0000256" key="5">
    <source>
        <dbReference type="SAM" id="SignalP"/>
    </source>
</evidence>
<dbReference type="InterPro" id="IPR050301">
    <property type="entry name" value="NTE"/>
</dbReference>
<keyword evidence="5" id="KW-0732">Signal</keyword>
<feature type="signal peptide" evidence="5">
    <location>
        <begin position="1"/>
        <end position="19"/>
    </location>
</feature>
<name>A0AB36DLH0_MORCA</name>
<evidence type="ECO:0000256" key="2">
    <source>
        <dbReference type="ARBA" id="ARBA00022963"/>
    </source>
</evidence>
<comment type="caution">
    <text evidence="4">Lacks conserved residue(s) required for the propagation of feature annotation.</text>
</comment>
<dbReference type="Pfam" id="PF01734">
    <property type="entry name" value="Patatin"/>
    <property type="match status" value="1"/>
</dbReference>
<dbReference type="GO" id="GO:0016787">
    <property type="term" value="F:hydrolase activity"/>
    <property type="evidence" value="ECO:0007669"/>
    <property type="project" value="UniProtKB-UniRule"/>
</dbReference>
<evidence type="ECO:0000313" key="7">
    <source>
        <dbReference type="EMBL" id="OAV23072.1"/>
    </source>
</evidence>
<feature type="domain" description="PNPLA" evidence="6">
    <location>
        <begin position="44"/>
        <end position="205"/>
    </location>
</feature>
<protein>
    <submittedName>
        <fullName evidence="7">UPF0028 protein YchK</fullName>
    </submittedName>
</protein>
<organism evidence="7 8">
    <name type="scientific">Moraxella catarrhalis</name>
    <name type="common">Branhamella catarrhalis</name>
    <dbReference type="NCBI Taxonomy" id="480"/>
    <lineage>
        <taxon>Bacteria</taxon>
        <taxon>Pseudomonadati</taxon>
        <taxon>Pseudomonadota</taxon>
        <taxon>Gammaproteobacteria</taxon>
        <taxon>Moraxellales</taxon>
        <taxon>Moraxellaceae</taxon>
        <taxon>Moraxella</taxon>
    </lineage>
</organism>
<feature type="short sequence motif" description="GXGXXG" evidence="4">
    <location>
        <begin position="48"/>
        <end position="53"/>
    </location>
</feature>
<feature type="active site" description="Proton acceptor" evidence="4">
    <location>
        <position position="192"/>
    </location>
</feature>
<evidence type="ECO:0000313" key="8">
    <source>
        <dbReference type="Proteomes" id="UP000078295"/>
    </source>
</evidence>
<evidence type="ECO:0000259" key="6">
    <source>
        <dbReference type="PROSITE" id="PS51635"/>
    </source>
</evidence>
<keyword evidence="1 4" id="KW-0378">Hydrolase</keyword>
<accession>A0AB36DLH0</accession>
<dbReference type="SUPFAM" id="SSF52151">
    <property type="entry name" value="FabD/lysophospholipase-like"/>
    <property type="match status" value="1"/>
</dbReference>
<sequence>MRLVAAAISIFVPILTAYASTTPPSTAPSLVTPNADKTRPVVALVLGGGGMRGFAHIGAIKSLEAHGIRPDMVVGTSAGALVGAVYASGKTPSEMIALADTVKETDLIEITPSQQGLIDGTRLRRYVNEQVNHRPIEAFPIRYAAVATQMHTNTAVTFRTGEAGLAVQASSSVPKLFIPPRIPKIGGKKYVDGSQVALLPTRIAKSLGADIIIAVDVMGEKQASPNSDTLPTQGSSINIQRNHAGISATWGDKTMTVPVNLDKLNQAARGLPIDIPLGDLLGVIMQSIPTNTNISLPKQLPTKTSEFTQWFGNLGANLTAEPEDIRAADVLIRPKMTGAAVFDSTDRTRLINEGRLATDAQIPAIKKAIKDAHTRKHAQMQTAQS</sequence>
<keyword evidence="3 4" id="KW-0443">Lipid metabolism</keyword>
<feature type="chain" id="PRO_5044258868" evidence="5">
    <location>
        <begin position="20"/>
        <end position="385"/>
    </location>
</feature>
<evidence type="ECO:0000256" key="3">
    <source>
        <dbReference type="ARBA" id="ARBA00023098"/>
    </source>
</evidence>
<dbReference type="PANTHER" id="PTHR14226:SF29">
    <property type="entry name" value="NEUROPATHY TARGET ESTERASE SWS"/>
    <property type="match status" value="1"/>
</dbReference>
<dbReference type="Gene3D" id="3.40.1090.10">
    <property type="entry name" value="Cytosolic phospholipase A2 catalytic domain"/>
    <property type="match status" value="1"/>
</dbReference>
<feature type="short sequence motif" description="GXSXG" evidence="4">
    <location>
        <begin position="75"/>
        <end position="79"/>
    </location>
</feature>
<evidence type="ECO:0000256" key="1">
    <source>
        <dbReference type="ARBA" id="ARBA00022801"/>
    </source>
</evidence>
<proteinExistence type="predicted"/>
<keyword evidence="2 4" id="KW-0442">Lipid degradation</keyword>
<dbReference type="PANTHER" id="PTHR14226">
    <property type="entry name" value="NEUROPATHY TARGET ESTERASE/SWISS CHEESE D.MELANOGASTER"/>
    <property type="match status" value="1"/>
</dbReference>